<sequence>MSLCTSSNYSSDGATCTRPKLYCSTKLNLSSLYLDVHLSINLYRLVYSVTLYNSQLVHTTVAW</sequence>
<evidence type="ECO:0000313" key="1">
    <source>
        <dbReference type="EMBL" id="JAH04547.1"/>
    </source>
</evidence>
<reference evidence="1" key="2">
    <citation type="journal article" date="2015" name="Fish Shellfish Immunol.">
        <title>Early steps in the European eel (Anguilla anguilla)-Vibrio vulnificus interaction in the gills: Role of the RtxA13 toxin.</title>
        <authorList>
            <person name="Callol A."/>
            <person name="Pajuelo D."/>
            <person name="Ebbesson L."/>
            <person name="Teles M."/>
            <person name="MacKenzie S."/>
            <person name="Amaro C."/>
        </authorList>
    </citation>
    <scope>NUCLEOTIDE SEQUENCE</scope>
</reference>
<dbReference type="EMBL" id="GBXM01104030">
    <property type="protein sequence ID" value="JAH04547.1"/>
    <property type="molecule type" value="Transcribed_RNA"/>
</dbReference>
<reference evidence="1" key="1">
    <citation type="submission" date="2014-11" db="EMBL/GenBank/DDBJ databases">
        <authorList>
            <person name="Amaro Gonzalez C."/>
        </authorList>
    </citation>
    <scope>NUCLEOTIDE SEQUENCE</scope>
</reference>
<protein>
    <submittedName>
        <fullName evidence="1">Uncharacterized protein</fullName>
    </submittedName>
</protein>
<dbReference type="AlphaFoldDB" id="A0A0E9PJR9"/>
<name>A0A0E9PJR9_ANGAN</name>
<organism evidence="1">
    <name type="scientific">Anguilla anguilla</name>
    <name type="common">European freshwater eel</name>
    <name type="synonym">Muraena anguilla</name>
    <dbReference type="NCBI Taxonomy" id="7936"/>
    <lineage>
        <taxon>Eukaryota</taxon>
        <taxon>Metazoa</taxon>
        <taxon>Chordata</taxon>
        <taxon>Craniata</taxon>
        <taxon>Vertebrata</taxon>
        <taxon>Euteleostomi</taxon>
        <taxon>Actinopterygii</taxon>
        <taxon>Neopterygii</taxon>
        <taxon>Teleostei</taxon>
        <taxon>Anguilliformes</taxon>
        <taxon>Anguillidae</taxon>
        <taxon>Anguilla</taxon>
    </lineage>
</organism>
<accession>A0A0E9PJR9</accession>
<proteinExistence type="predicted"/>